<protein>
    <recommendedName>
        <fullName evidence="1">MmyB-like transcription regulator ligand binding domain-containing protein</fullName>
    </recommendedName>
</protein>
<evidence type="ECO:0000313" key="2">
    <source>
        <dbReference type="EMBL" id="NYF41695.1"/>
    </source>
</evidence>
<proteinExistence type="predicted"/>
<dbReference type="InterPro" id="IPR041413">
    <property type="entry name" value="MLTR_LBD"/>
</dbReference>
<dbReference type="EMBL" id="JACCCO010000002">
    <property type="protein sequence ID" value="NYF41695.1"/>
    <property type="molecule type" value="Genomic_DNA"/>
</dbReference>
<organism evidence="2 3">
    <name type="scientific">Streptosporangium sandarakinum</name>
    <dbReference type="NCBI Taxonomy" id="1260955"/>
    <lineage>
        <taxon>Bacteria</taxon>
        <taxon>Bacillati</taxon>
        <taxon>Actinomycetota</taxon>
        <taxon>Actinomycetes</taxon>
        <taxon>Streptosporangiales</taxon>
        <taxon>Streptosporangiaceae</taxon>
        <taxon>Streptosporangium</taxon>
    </lineage>
</organism>
<sequence>MPGRSGPDEDLEAPAVGHVPVGELSTLSPEFRSQWAAHNVRIHHDGTKRLRHPRSAAWS</sequence>
<keyword evidence="3" id="KW-1185">Reference proteome</keyword>
<gene>
    <name evidence="2" type="ORF">HDA43_003896</name>
</gene>
<name>A0A852V6Q9_9ACTN</name>
<evidence type="ECO:0000313" key="3">
    <source>
        <dbReference type="Proteomes" id="UP000576393"/>
    </source>
</evidence>
<dbReference type="AlphaFoldDB" id="A0A852V6Q9"/>
<evidence type="ECO:0000259" key="1">
    <source>
        <dbReference type="Pfam" id="PF17765"/>
    </source>
</evidence>
<dbReference type="Proteomes" id="UP000576393">
    <property type="component" value="Unassembled WGS sequence"/>
</dbReference>
<dbReference type="Gene3D" id="3.30.450.180">
    <property type="match status" value="1"/>
</dbReference>
<dbReference type="RefSeq" id="WP_312873434.1">
    <property type="nucleotide sequence ID" value="NZ_JACCCO010000002.1"/>
</dbReference>
<reference evidence="2 3" key="1">
    <citation type="submission" date="2020-07" db="EMBL/GenBank/DDBJ databases">
        <title>Sequencing the genomes of 1000 actinobacteria strains.</title>
        <authorList>
            <person name="Klenk H.-P."/>
        </authorList>
    </citation>
    <scope>NUCLEOTIDE SEQUENCE [LARGE SCALE GENOMIC DNA]</scope>
    <source>
        <strain evidence="2 3">DSM 45763</strain>
    </source>
</reference>
<dbReference type="Pfam" id="PF17765">
    <property type="entry name" value="MLTR_LBD"/>
    <property type="match status" value="1"/>
</dbReference>
<feature type="domain" description="MmyB-like transcription regulator ligand binding" evidence="1">
    <location>
        <begin position="21"/>
        <end position="54"/>
    </location>
</feature>
<comment type="caution">
    <text evidence="2">The sequence shown here is derived from an EMBL/GenBank/DDBJ whole genome shotgun (WGS) entry which is preliminary data.</text>
</comment>
<accession>A0A852V6Q9</accession>